<accession>A0A1Q4HBD2</accession>
<comment type="caution">
    <text evidence="1">The sequence shown here is derived from an EMBL/GenBank/DDBJ whole genome shotgun (WGS) entry which is preliminary data.</text>
</comment>
<dbReference type="OrthoDB" id="3264463at2"/>
<dbReference type="EMBL" id="PDCR01000009">
    <property type="protein sequence ID" value="PEG54995.1"/>
    <property type="molecule type" value="Genomic_DNA"/>
</dbReference>
<dbReference type="STRING" id="1801.BRW64_17175"/>
<evidence type="ECO:0000313" key="2">
    <source>
        <dbReference type="Proteomes" id="UP000220340"/>
    </source>
</evidence>
<gene>
    <name evidence="1" type="ORF">CRI78_08345</name>
</gene>
<dbReference type="RefSeq" id="WP_073857580.1">
    <property type="nucleotide sequence ID" value="NZ_BAAATC010000019.1"/>
</dbReference>
<dbReference type="Pfam" id="PF13830">
    <property type="entry name" value="DUF4192"/>
    <property type="match status" value="1"/>
</dbReference>
<keyword evidence="2" id="KW-1185">Reference proteome</keyword>
<organism evidence="1 2">
    <name type="scientific">Mycolicibacterium diernhoferi</name>
    <dbReference type="NCBI Taxonomy" id="1801"/>
    <lineage>
        <taxon>Bacteria</taxon>
        <taxon>Bacillati</taxon>
        <taxon>Actinomycetota</taxon>
        <taxon>Actinomycetes</taxon>
        <taxon>Mycobacteriales</taxon>
        <taxon>Mycobacteriaceae</taxon>
        <taxon>Mycolicibacterium</taxon>
    </lineage>
</organism>
<evidence type="ECO:0000313" key="1">
    <source>
        <dbReference type="EMBL" id="PEG54995.1"/>
    </source>
</evidence>
<reference evidence="1 2" key="1">
    <citation type="submission" date="2017-10" db="EMBL/GenBank/DDBJ databases">
        <title>The new phylogeny of genus Mycobacterium.</title>
        <authorList>
            <person name="Tortoli E."/>
            <person name="Trovato A."/>
            <person name="Cirillo D.M."/>
        </authorList>
    </citation>
    <scope>NUCLEOTIDE SEQUENCE [LARGE SCALE GENOMIC DNA]</scope>
    <source>
        <strain evidence="1 2">IP141170001</strain>
    </source>
</reference>
<protein>
    <submittedName>
        <fullName evidence="1">DUF4192 domain-containing protein</fullName>
    </submittedName>
</protein>
<dbReference type="AlphaFoldDB" id="A0A1Q4HBD2"/>
<name>A0A1Q4HBD2_9MYCO</name>
<sequence length="350" mass="36451">MTTQPRGLDIGRPASLIAALPAVLGFVPEHSLAVVTVDNAGPGAELGAVMRVDLSAGLAENTDHLAEVVGAGGPEGAIAVIIDEFGSECEACGTDHLELADALARSLAEEGVDLFAVLVVDRVAAGGRWFCADGCGANGVVDDPEASPLAAAAVLDGRRLYRRRADLQEIIAVTDSDRSERLAQTIAGHARFEPTAAQVRETAHLAMVVAARLADGTEPADAELVRLARGLSDPRVRDILYALAVGAAAADAEALWAMMARVLPEPARPDVLVLLAFSAYARGDGPLAGIALEAALQLDPRHRMAAMLDSALQSGMRPEQIRGMALSGYRTAERLGVRLPPRLAFGQRAG</sequence>
<dbReference type="Proteomes" id="UP000220340">
    <property type="component" value="Unassembled WGS sequence"/>
</dbReference>
<dbReference type="InterPro" id="IPR025447">
    <property type="entry name" value="DUF4192"/>
</dbReference>
<proteinExistence type="predicted"/>